<name>A0A5D2A1F3_GOSDA</name>
<evidence type="ECO:0000313" key="5">
    <source>
        <dbReference type="Proteomes" id="UP000323506"/>
    </source>
</evidence>
<evidence type="ECO:0000256" key="3">
    <source>
        <dbReference type="PROSITE-ProRule" id="PRU00708"/>
    </source>
</evidence>
<organism evidence="4 5">
    <name type="scientific">Gossypium darwinii</name>
    <name type="common">Darwin's cotton</name>
    <name type="synonym">Gossypium barbadense var. darwinii</name>
    <dbReference type="NCBI Taxonomy" id="34276"/>
    <lineage>
        <taxon>Eukaryota</taxon>
        <taxon>Viridiplantae</taxon>
        <taxon>Streptophyta</taxon>
        <taxon>Embryophyta</taxon>
        <taxon>Tracheophyta</taxon>
        <taxon>Spermatophyta</taxon>
        <taxon>Magnoliopsida</taxon>
        <taxon>eudicotyledons</taxon>
        <taxon>Gunneridae</taxon>
        <taxon>Pentapetalae</taxon>
        <taxon>rosids</taxon>
        <taxon>malvids</taxon>
        <taxon>Malvales</taxon>
        <taxon>Malvaceae</taxon>
        <taxon>Malvoideae</taxon>
        <taxon>Gossypium</taxon>
    </lineage>
</organism>
<dbReference type="PANTHER" id="PTHR47941">
    <property type="entry name" value="PENTATRICOPEPTIDE REPEAT-CONTAINING PROTEIN 3, MITOCHONDRIAL"/>
    <property type="match status" value="1"/>
</dbReference>
<keyword evidence="2" id="KW-0677">Repeat</keyword>
<evidence type="ECO:0008006" key="6">
    <source>
        <dbReference type="Google" id="ProtNLM"/>
    </source>
</evidence>
<dbReference type="PROSITE" id="PS51375">
    <property type="entry name" value="PPR"/>
    <property type="match status" value="1"/>
</dbReference>
<evidence type="ECO:0000256" key="2">
    <source>
        <dbReference type="ARBA" id="ARBA00022737"/>
    </source>
</evidence>
<dbReference type="Pfam" id="PF12854">
    <property type="entry name" value="PPR_1"/>
    <property type="match status" value="1"/>
</dbReference>
<protein>
    <recommendedName>
        <fullName evidence="6">Pentacotripeptide-repeat region of PRORP domain-containing protein</fullName>
    </recommendedName>
</protein>
<accession>A0A5D2A1F3</accession>
<gene>
    <name evidence="4" type="ORF">ES288_D13G208200v1</name>
</gene>
<dbReference type="EMBL" id="CM017713">
    <property type="protein sequence ID" value="TYG38269.1"/>
    <property type="molecule type" value="Genomic_DNA"/>
</dbReference>
<evidence type="ECO:0000256" key="1">
    <source>
        <dbReference type="ARBA" id="ARBA00007626"/>
    </source>
</evidence>
<sequence>MIRKGEVPDNRTYTVLVNRWCSSEKMKEAQDFLEDMSKEFNPLVRGRDLLIEGLLNAGYLESAKKMVRRMTKEGFVPDIATFNSLVETICKIEEIDFCIDMYVIYVSYV</sequence>
<feature type="repeat" description="PPR" evidence="3">
    <location>
        <begin position="9"/>
        <end position="39"/>
    </location>
</feature>
<dbReference type="InterPro" id="IPR011990">
    <property type="entry name" value="TPR-like_helical_dom_sf"/>
</dbReference>
<dbReference type="Pfam" id="PF13041">
    <property type="entry name" value="PPR_2"/>
    <property type="match status" value="1"/>
</dbReference>
<dbReference type="AlphaFoldDB" id="A0A5D2A1F3"/>
<keyword evidence="5" id="KW-1185">Reference proteome</keyword>
<reference evidence="4 5" key="1">
    <citation type="submission" date="2019-06" db="EMBL/GenBank/DDBJ databases">
        <title>WGS assembly of Gossypium darwinii.</title>
        <authorList>
            <person name="Chen Z.J."/>
            <person name="Sreedasyam A."/>
            <person name="Ando A."/>
            <person name="Song Q."/>
            <person name="De L."/>
            <person name="Hulse-Kemp A."/>
            <person name="Ding M."/>
            <person name="Ye W."/>
            <person name="Kirkbride R."/>
            <person name="Jenkins J."/>
            <person name="Plott C."/>
            <person name="Lovell J."/>
            <person name="Lin Y.-M."/>
            <person name="Vaughn R."/>
            <person name="Liu B."/>
            <person name="Li W."/>
            <person name="Simpson S."/>
            <person name="Scheffler B."/>
            <person name="Saski C."/>
            <person name="Grover C."/>
            <person name="Hu G."/>
            <person name="Conover J."/>
            <person name="Carlson J."/>
            <person name="Shu S."/>
            <person name="Boston L."/>
            <person name="Williams M."/>
            <person name="Peterson D."/>
            <person name="Mcgee K."/>
            <person name="Jones D."/>
            <person name="Wendel J."/>
            <person name="Stelly D."/>
            <person name="Grimwood J."/>
            <person name="Schmutz J."/>
        </authorList>
    </citation>
    <scope>NUCLEOTIDE SEQUENCE [LARGE SCALE GENOMIC DNA]</scope>
    <source>
        <strain evidence="4">1808015.09</strain>
    </source>
</reference>
<proteinExistence type="inferred from homology"/>
<dbReference type="Proteomes" id="UP000323506">
    <property type="component" value="Chromosome D13"/>
</dbReference>
<evidence type="ECO:0000313" key="4">
    <source>
        <dbReference type="EMBL" id="TYG38269.1"/>
    </source>
</evidence>
<dbReference type="NCBIfam" id="TIGR00756">
    <property type="entry name" value="PPR"/>
    <property type="match status" value="1"/>
</dbReference>
<dbReference type="InterPro" id="IPR002885">
    <property type="entry name" value="PPR_rpt"/>
</dbReference>
<dbReference type="Gene3D" id="1.25.40.10">
    <property type="entry name" value="Tetratricopeptide repeat domain"/>
    <property type="match status" value="1"/>
</dbReference>
<comment type="similarity">
    <text evidence="1">Belongs to the PPR family. P subfamily.</text>
</comment>